<comment type="function">
    <text evidence="5">Catalyzes the S-adenosylmethionine monomethyl esterification of trans-aconitate.</text>
</comment>
<comment type="similarity">
    <text evidence="5">Belongs to the methyltransferase superfamily. Tam family.</text>
</comment>
<dbReference type="PANTHER" id="PTHR43861">
    <property type="entry name" value="TRANS-ACONITATE 2-METHYLTRANSFERASE-RELATED"/>
    <property type="match status" value="1"/>
</dbReference>
<dbReference type="InterPro" id="IPR041698">
    <property type="entry name" value="Methyltransf_25"/>
</dbReference>
<accession>A0A845SBX5</accession>
<reference evidence="7 8" key="1">
    <citation type="submission" date="2019-12" db="EMBL/GenBank/DDBJ databases">
        <authorList>
            <person name="Lee S.D."/>
        </authorList>
    </citation>
    <scope>NUCLEOTIDE SEQUENCE [LARGE SCALE GENOMIC DNA]</scope>
    <source>
        <strain evidence="7 8">SAP-6</strain>
    </source>
</reference>
<protein>
    <recommendedName>
        <fullName evidence="5">Trans-aconitate 2-methyltransferase</fullName>
        <ecNumber evidence="5">2.1.1.144</ecNumber>
    </recommendedName>
</protein>
<dbReference type="GO" id="GO:0005737">
    <property type="term" value="C:cytoplasm"/>
    <property type="evidence" value="ECO:0007669"/>
    <property type="project" value="UniProtKB-SubCell"/>
</dbReference>
<evidence type="ECO:0000259" key="6">
    <source>
        <dbReference type="Pfam" id="PF13649"/>
    </source>
</evidence>
<evidence type="ECO:0000256" key="3">
    <source>
        <dbReference type="ARBA" id="ARBA00022679"/>
    </source>
</evidence>
<dbReference type="HAMAP" id="MF_00560">
    <property type="entry name" value="Tran_acon_Me_trans"/>
    <property type="match status" value="1"/>
</dbReference>
<keyword evidence="4 5" id="KW-0949">S-adenosyl-L-methionine</keyword>
<dbReference type="RefSeq" id="WP_162365081.1">
    <property type="nucleotide sequence ID" value="NZ_WUBS01000004.1"/>
</dbReference>
<reference evidence="7 8" key="2">
    <citation type="submission" date="2020-02" db="EMBL/GenBank/DDBJ databases">
        <title>The new genus of Enterobacteriales.</title>
        <authorList>
            <person name="Kim I.S."/>
        </authorList>
    </citation>
    <scope>NUCLEOTIDE SEQUENCE [LARGE SCALE GENOMIC DNA]</scope>
    <source>
        <strain evidence="7 8">SAP-6</strain>
    </source>
</reference>
<dbReference type="InterPro" id="IPR023506">
    <property type="entry name" value="Trans-aconitate_MeTrfase"/>
</dbReference>
<evidence type="ECO:0000256" key="2">
    <source>
        <dbReference type="ARBA" id="ARBA00022603"/>
    </source>
</evidence>
<dbReference type="Pfam" id="PF13649">
    <property type="entry name" value="Methyltransf_25"/>
    <property type="match status" value="1"/>
</dbReference>
<organism evidence="7 8">
    <name type="scientific">Acerihabitans arboris</name>
    <dbReference type="NCBI Taxonomy" id="2691583"/>
    <lineage>
        <taxon>Bacteria</taxon>
        <taxon>Pseudomonadati</taxon>
        <taxon>Pseudomonadota</taxon>
        <taxon>Gammaproteobacteria</taxon>
        <taxon>Enterobacterales</taxon>
        <taxon>Pectobacteriaceae</taxon>
        <taxon>Acerihabitans</taxon>
    </lineage>
</organism>
<sequence length="258" mass="28950">MPDWNPELYRQFEAERTRPALELLSRIPLTSPARITDLGCGPGNSTQGLQERFAQAVVAGIDSSAAMLDSARQRLPQCRFSRDDIATWRPAAAQDIIYANASLQWVPDHQTLFPRLFSLTAPGGCLAVQMPDNREEPSHREMRRIAGEAPWRQHIGDTAAVRVKVLSAEQYYDLLAPDAESVDIWRTTYFHVMPSADAIVEWVRATGLRPFVERLDEDLRSTFITRYRQALQDAYPARAGGTVLLAFPRLFIVAGKAV</sequence>
<dbReference type="Proteomes" id="UP000461443">
    <property type="component" value="Unassembled WGS sequence"/>
</dbReference>
<dbReference type="EMBL" id="WUBS01000004">
    <property type="protein sequence ID" value="NDL62343.1"/>
    <property type="molecule type" value="Genomic_DNA"/>
</dbReference>
<feature type="domain" description="Methyltransferase" evidence="6">
    <location>
        <begin position="35"/>
        <end position="124"/>
    </location>
</feature>
<name>A0A845SBX5_9GAMM</name>
<comment type="catalytic activity">
    <reaction evidence="5">
        <text>trans-aconitate + S-adenosyl-L-methionine = (E)-3-(methoxycarbonyl)pent-2-enedioate + S-adenosyl-L-homocysteine</text>
        <dbReference type="Rhea" id="RHEA:14969"/>
        <dbReference type="ChEBI" id="CHEBI:15708"/>
        <dbReference type="ChEBI" id="CHEBI:57470"/>
        <dbReference type="ChEBI" id="CHEBI:57856"/>
        <dbReference type="ChEBI" id="CHEBI:59789"/>
        <dbReference type="EC" id="2.1.1.144"/>
    </reaction>
</comment>
<keyword evidence="8" id="KW-1185">Reference proteome</keyword>
<evidence type="ECO:0000313" key="7">
    <source>
        <dbReference type="EMBL" id="NDL62343.1"/>
    </source>
</evidence>
<evidence type="ECO:0000256" key="5">
    <source>
        <dbReference type="HAMAP-Rule" id="MF_00560"/>
    </source>
</evidence>
<dbReference type="InterPro" id="IPR023149">
    <property type="entry name" value="Trans_acon_MeTrfase_C"/>
</dbReference>
<dbReference type="SUPFAM" id="SSF53335">
    <property type="entry name" value="S-adenosyl-L-methionine-dependent methyltransferases"/>
    <property type="match status" value="1"/>
</dbReference>
<dbReference type="InterPro" id="IPR029063">
    <property type="entry name" value="SAM-dependent_MTases_sf"/>
</dbReference>
<dbReference type="Gene3D" id="1.10.150.290">
    <property type="entry name" value="S-adenosyl-L-methionine-dependent methyltransferases"/>
    <property type="match status" value="1"/>
</dbReference>
<dbReference type="GO" id="GO:0032259">
    <property type="term" value="P:methylation"/>
    <property type="evidence" value="ECO:0007669"/>
    <property type="project" value="UniProtKB-KW"/>
</dbReference>
<dbReference type="NCBIfam" id="NF002463">
    <property type="entry name" value="PRK01683.1"/>
    <property type="match status" value="1"/>
</dbReference>
<keyword evidence="1 5" id="KW-0963">Cytoplasm</keyword>
<dbReference type="CDD" id="cd02440">
    <property type="entry name" value="AdoMet_MTases"/>
    <property type="match status" value="1"/>
</dbReference>
<evidence type="ECO:0000313" key="8">
    <source>
        <dbReference type="Proteomes" id="UP000461443"/>
    </source>
</evidence>
<gene>
    <name evidence="5" type="primary">tam</name>
    <name evidence="7" type="ORF">GRH90_06195</name>
</gene>
<dbReference type="EC" id="2.1.1.144" evidence="5"/>
<dbReference type="Gene3D" id="3.40.50.150">
    <property type="entry name" value="Vaccinia Virus protein VP39"/>
    <property type="match status" value="1"/>
</dbReference>
<comment type="subcellular location">
    <subcellularLocation>
        <location evidence="5">Cytoplasm</location>
    </subcellularLocation>
</comment>
<keyword evidence="2 5" id="KW-0489">Methyltransferase</keyword>
<comment type="caution">
    <text evidence="7">The sequence shown here is derived from an EMBL/GenBank/DDBJ whole genome shotgun (WGS) entry which is preliminary data.</text>
</comment>
<proteinExistence type="inferred from homology"/>
<dbReference type="AlphaFoldDB" id="A0A845SBX5"/>
<evidence type="ECO:0000256" key="4">
    <source>
        <dbReference type="ARBA" id="ARBA00022691"/>
    </source>
</evidence>
<keyword evidence="3 5" id="KW-0808">Transferase</keyword>
<evidence type="ECO:0000256" key="1">
    <source>
        <dbReference type="ARBA" id="ARBA00022490"/>
    </source>
</evidence>
<dbReference type="GO" id="GO:0030798">
    <property type="term" value="F:trans-aconitate 2-methyltransferase activity"/>
    <property type="evidence" value="ECO:0007669"/>
    <property type="project" value="UniProtKB-UniRule"/>
</dbReference>
<dbReference type="PANTHER" id="PTHR43861:SF1">
    <property type="entry name" value="TRANS-ACONITATE 2-METHYLTRANSFERASE"/>
    <property type="match status" value="1"/>
</dbReference>